<keyword evidence="2" id="KW-1185">Reference proteome</keyword>
<reference evidence="1" key="1">
    <citation type="journal article" date="2017" name="Vet. Pathol.">
        <title>Ranid Herpesvirus 3 and Proliferative Dermatitis in Free-Ranging Wild Common Frogs (Rana Temporaria).</title>
        <authorList>
            <person name="Origgi F.C."/>
            <person name="Schmidt B.R."/>
            <person name="Lohmann P."/>
            <person name="Otten P."/>
            <person name="Akdesir E."/>
            <person name="Gaschen V."/>
            <person name="Aguilar-Bultet L."/>
            <person name="Wahli T."/>
            <person name="Sattler U."/>
            <person name="Stoffel M.H."/>
        </authorList>
    </citation>
    <scope>NUCLEOTIDE SEQUENCE [LARGE SCALE GENOMIC DNA]</scope>
    <source>
        <strain evidence="1">FO1_2015</strain>
    </source>
</reference>
<evidence type="ECO:0000313" key="1">
    <source>
        <dbReference type="EMBL" id="ARR28807.1"/>
    </source>
</evidence>
<sequence length="287" mass="32896">MDRFMNRTGVVWLNPRAGNRIDRILREQEIFEPCVAATQEGFVCLGPYFTVTLVHTDGEVEDTGINLGEWLQGFPPGPEQPTNRSARLRFERHADRVRGSSQSQLESHAHDFRFDFRGQSGILLRRHPAQWNYTAVPISTLTHTLGPYNENTLLHMTYFRQPLVFMGVITCVSRLSGDLLLAQPLFKGLSGYYYTCPLGSNDVVPYFRQWSEMFWLSRLLWDSFHRTSYIVGEVEHGCVFSALAAAVIREKAHAVSLTGSQRIVPRPPRFRGIRAFSSRWRTRCNTN</sequence>
<dbReference type="KEGG" id="vg:32878141"/>
<proteinExistence type="predicted"/>
<dbReference type="GeneID" id="32878141"/>
<dbReference type="Proteomes" id="UP000203507">
    <property type="component" value="Segment"/>
</dbReference>
<protein>
    <submittedName>
        <fullName evidence="1">Putative 4-hydroxythreonine-4-phosphate2 dehydrogenase motif protein</fullName>
    </submittedName>
</protein>
<dbReference type="RefSeq" id="YP_009362316.1">
    <property type="nucleotide sequence ID" value="NC_034618.1"/>
</dbReference>
<organism evidence="1">
    <name type="scientific">Ranid herpesvirus 3</name>
    <dbReference type="NCBI Taxonomy" id="1987509"/>
    <lineage>
        <taxon>Viruses</taxon>
        <taxon>Duplodnaviria</taxon>
        <taxon>Heunggongvirae</taxon>
        <taxon>Peploviricota</taxon>
        <taxon>Herviviricetes</taxon>
        <taxon>Herpesvirales</taxon>
        <taxon>Alloherpesviridae</taxon>
        <taxon>Batravirus</taxon>
        <taxon>Batravirus ranidallo3</taxon>
    </lineage>
</organism>
<accession>A0A1X9T527</accession>
<dbReference type="EMBL" id="KX832224">
    <property type="protein sequence ID" value="ARR28807.1"/>
    <property type="molecule type" value="Genomic_DNA"/>
</dbReference>
<name>A0A1X9T527_9VIRU</name>
<evidence type="ECO:0000313" key="2">
    <source>
        <dbReference type="Proteomes" id="UP000203507"/>
    </source>
</evidence>